<proteinExistence type="predicted"/>
<dbReference type="InterPro" id="IPR011032">
    <property type="entry name" value="GroES-like_sf"/>
</dbReference>
<evidence type="ECO:0000259" key="1">
    <source>
        <dbReference type="SMART" id="SM00829"/>
    </source>
</evidence>
<reference evidence="2 3" key="1">
    <citation type="submission" date="2019-09" db="EMBL/GenBank/DDBJ databases">
        <title>Actinomadura physcomitrii sp. nov., a novel actinomycete isolated from moss [Physcomitrium sphaericum (Ludw) Fuernr].</title>
        <authorList>
            <person name="Zhuang X."/>
            <person name="Liu C."/>
        </authorList>
    </citation>
    <scope>NUCLEOTIDE SEQUENCE [LARGE SCALE GENOMIC DNA]</scope>
    <source>
        <strain evidence="2 3">HMC1</strain>
    </source>
</reference>
<feature type="domain" description="Enoyl reductase (ER)" evidence="1">
    <location>
        <begin position="10"/>
        <end position="318"/>
    </location>
</feature>
<dbReference type="InterPro" id="IPR013154">
    <property type="entry name" value="ADH-like_N"/>
</dbReference>
<dbReference type="Pfam" id="PF08240">
    <property type="entry name" value="ADH_N"/>
    <property type="match status" value="1"/>
</dbReference>
<dbReference type="GO" id="GO:0016491">
    <property type="term" value="F:oxidoreductase activity"/>
    <property type="evidence" value="ECO:0007669"/>
    <property type="project" value="InterPro"/>
</dbReference>
<sequence length="320" mass="33926">MRAIIQDTYGSADVLRLSDIDRPEPRDTEVLIRVHAAGVGPDVWHLMTGIPYMVRLGMGLRRPRQRVRGWDVAGVVAAVGSKVTRFEPGDEVFGVGPGSFAEYTVAKESKIAPKPATMSFEQAAAIPISGVTALQAVRDKGRLGKGQKVLVIGASGGVGTFAVQLAAHFGAEVTGVCGPGKDDLLRSLGATEVIDYTLGDITGDGRYDLILDGAGNRPLSSLRRMLAPKGTLVLVGGEEGGKWLGMGRNVQALALGPFTGQRLAWLLAVTKQDDLMALKEMADKGELTPAIDRTYPLEEAADAVRHLTEGHPRGKVVVTI</sequence>
<dbReference type="PANTHER" id="PTHR11695">
    <property type="entry name" value="ALCOHOL DEHYDROGENASE RELATED"/>
    <property type="match status" value="1"/>
</dbReference>
<dbReference type="AlphaFoldDB" id="A0A6H9Y561"/>
<dbReference type="CDD" id="cd08267">
    <property type="entry name" value="MDR1"/>
    <property type="match status" value="1"/>
</dbReference>
<dbReference type="Proteomes" id="UP000468735">
    <property type="component" value="Unassembled WGS sequence"/>
</dbReference>
<gene>
    <name evidence="2" type="ORF">F8566_49405</name>
</gene>
<dbReference type="SUPFAM" id="SSF51735">
    <property type="entry name" value="NAD(P)-binding Rossmann-fold domains"/>
    <property type="match status" value="1"/>
</dbReference>
<dbReference type="Gene3D" id="3.90.180.10">
    <property type="entry name" value="Medium-chain alcohol dehydrogenases, catalytic domain"/>
    <property type="match status" value="1"/>
</dbReference>
<organism evidence="2 3">
    <name type="scientific">Actinomadura rudentiformis</name>
    <dbReference type="NCBI Taxonomy" id="359158"/>
    <lineage>
        <taxon>Bacteria</taxon>
        <taxon>Bacillati</taxon>
        <taxon>Actinomycetota</taxon>
        <taxon>Actinomycetes</taxon>
        <taxon>Streptosporangiales</taxon>
        <taxon>Thermomonosporaceae</taxon>
        <taxon>Actinomadura</taxon>
    </lineage>
</organism>
<dbReference type="InterPro" id="IPR020843">
    <property type="entry name" value="ER"/>
</dbReference>
<protein>
    <submittedName>
        <fullName evidence="2">NAD(P)-dependent alcohol dehydrogenase</fullName>
    </submittedName>
</protein>
<name>A0A6H9Y561_9ACTN</name>
<dbReference type="Gene3D" id="3.40.50.720">
    <property type="entry name" value="NAD(P)-binding Rossmann-like Domain"/>
    <property type="match status" value="1"/>
</dbReference>
<comment type="caution">
    <text evidence="2">The sequence shown here is derived from an EMBL/GenBank/DDBJ whole genome shotgun (WGS) entry which is preliminary data.</text>
</comment>
<dbReference type="SUPFAM" id="SSF50129">
    <property type="entry name" value="GroES-like"/>
    <property type="match status" value="1"/>
</dbReference>
<dbReference type="SMART" id="SM00829">
    <property type="entry name" value="PKS_ER"/>
    <property type="match status" value="1"/>
</dbReference>
<dbReference type="Pfam" id="PF13602">
    <property type="entry name" value="ADH_zinc_N_2"/>
    <property type="match status" value="1"/>
</dbReference>
<dbReference type="RefSeq" id="WP_151571440.1">
    <property type="nucleotide sequence ID" value="NZ_WBMT01000043.1"/>
</dbReference>
<accession>A0A6H9Y561</accession>
<dbReference type="EMBL" id="WBMT01000043">
    <property type="protein sequence ID" value="KAB2337802.1"/>
    <property type="molecule type" value="Genomic_DNA"/>
</dbReference>
<keyword evidence="3" id="KW-1185">Reference proteome</keyword>
<evidence type="ECO:0000313" key="3">
    <source>
        <dbReference type="Proteomes" id="UP000468735"/>
    </source>
</evidence>
<dbReference type="InterPro" id="IPR050700">
    <property type="entry name" value="YIM1/Zinc_Alcohol_DH_Fams"/>
</dbReference>
<dbReference type="InterPro" id="IPR036291">
    <property type="entry name" value="NAD(P)-bd_dom_sf"/>
</dbReference>
<dbReference type="OrthoDB" id="3727682at2"/>
<dbReference type="PANTHER" id="PTHR11695:SF294">
    <property type="entry name" value="RETICULON-4-INTERACTING PROTEIN 1, MITOCHONDRIAL"/>
    <property type="match status" value="1"/>
</dbReference>
<evidence type="ECO:0000313" key="2">
    <source>
        <dbReference type="EMBL" id="KAB2337802.1"/>
    </source>
</evidence>